<proteinExistence type="predicted"/>
<gene>
    <name evidence="1" type="ORF">OYG11_12530</name>
</gene>
<accession>A0A9Q4DK67</accession>
<feature type="non-terminal residue" evidence="1">
    <location>
        <position position="64"/>
    </location>
</feature>
<reference evidence="1" key="1">
    <citation type="journal article" date="2021" name="Vet Sci">
        <title>O-Serogroups and Pathovirotypes of Escherichia coli Isolated from Post-Weaning Piglets Showing Diarrhoea and/or Oedema in South Korea.</title>
        <authorList>
            <person name="Byun J.W."/>
            <person name="Moon B.Y."/>
            <person name="Do K.H."/>
            <person name="Lee K."/>
            <person name="Lee H.Y."/>
            <person name="Kim W.I."/>
            <person name="So B."/>
            <person name="Lee W.K."/>
        </authorList>
    </citation>
    <scope>NUCLEOTIDE SEQUENCE</scope>
    <source>
        <strain evidence="1">84/14</strain>
    </source>
</reference>
<protein>
    <submittedName>
        <fullName evidence="1">Uncharacterized protein</fullName>
    </submittedName>
</protein>
<dbReference type="RefSeq" id="WP_267992326.1">
    <property type="nucleotide sequence ID" value="NZ_JAPQFC010001123.1"/>
</dbReference>
<dbReference type="Proteomes" id="UP001077788">
    <property type="component" value="Unassembled WGS sequence"/>
</dbReference>
<comment type="caution">
    <text evidence="1">The sequence shown here is derived from an EMBL/GenBank/DDBJ whole genome shotgun (WGS) entry which is preliminary data.</text>
</comment>
<sequence length="64" mass="7300">MLKNEYACCESCALGKTHRDEFPSNIDRRRRDVLELVHTNVCGPMKSRCLLMTAQYTLGRTPLG</sequence>
<dbReference type="EMBL" id="JAPQFC010001123">
    <property type="protein sequence ID" value="MCY6525021.1"/>
    <property type="molecule type" value="Genomic_DNA"/>
</dbReference>
<evidence type="ECO:0000313" key="2">
    <source>
        <dbReference type="Proteomes" id="UP001077788"/>
    </source>
</evidence>
<dbReference type="AlphaFoldDB" id="A0A9Q4DK67"/>
<evidence type="ECO:0000313" key="1">
    <source>
        <dbReference type="EMBL" id="MCY6525021.1"/>
    </source>
</evidence>
<name>A0A9Q4DK67_ACTPL</name>
<reference evidence="1" key="2">
    <citation type="submission" date="2022-12" db="EMBL/GenBank/DDBJ databases">
        <authorList>
            <person name="Kardos G."/>
            <person name="Sarkozi R."/>
            <person name="Laczko L."/>
            <person name="Marton S."/>
            <person name="Makrai L."/>
            <person name="Banyai K."/>
            <person name="Fodor L."/>
        </authorList>
    </citation>
    <scope>NUCLEOTIDE SEQUENCE</scope>
    <source>
        <strain evidence="1">84/14</strain>
    </source>
</reference>
<organism evidence="1 2">
    <name type="scientific">Actinobacillus pleuropneumoniae</name>
    <name type="common">Haemophilus pleuropneumoniae</name>
    <dbReference type="NCBI Taxonomy" id="715"/>
    <lineage>
        <taxon>Bacteria</taxon>
        <taxon>Pseudomonadati</taxon>
        <taxon>Pseudomonadota</taxon>
        <taxon>Gammaproteobacteria</taxon>
        <taxon>Pasteurellales</taxon>
        <taxon>Pasteurellaceae</taxon>
        <taxon>Actinobacillus</taxon>
    </lineage>
</organism>